<protein>
    <recommendedName>
        <fullName evidence="3">Outer membrane protein beta-barrel domain-containing protein</fullName>
    </recommendedName>
</protein>
<organism evidence="1 2">
    <name type="scientific">Hwangdonia seohaensis</name>
    <dbReference type="NCBI Taxonomy" id="1240727"/>
    <lineage>
        <taxon>Bacteria</taxon>
        <taxon>Pseudomonadati</taxon>
        <taxon>Bacteroidota</taxon>
        <taxon>Flavobacteriia</taxon>
        <taxon>Flavobacteriales</taxon>
        <taxon>Flavobacteriaceae</taxon>
        <taxon>Hwangdonia</taxon>
    </lineage>
</organism>
<evidence type="ECO:0008006" key="3">
    <source>
        <dbReference type="Google" id="ProtNLM"/>
    </source>
</evidence>
<comment type="caution">
    <text evidence="1">The sequence shown here is derived from an EMBL/GenBank/DDBJ whole genome shotgun (WGS) entry which is preliminary data.</text>
</comment>
<reference evidence="2" key="1">
    <citation type="journal article" date="2019" name="Int. J. Syst. Evol. Microbiol.">
        <title>The Global Catalogue of Microorganisms (GCM) 10K type strain sequencing project: providing services to taxonomists for standard genome sequencing and annotation.</title>
        <authorList>
            <consortium name="The Broad Institute Genomics Platform"/>
            <consortium name="The Broad Institute Genome Sequencing Center for Infectious Disease"/>
            <person name="Wu L."/>
            <person name="Ma J."/>
        </authorList>
    </citation>
    <scope>NUCLEOTIDE SEQUENCE [LARGE SCALE GENOMIC DNA]</scope>
    <source>
        <strain evidence="2">CCUG 63246</strain>
    </source>
</reference>
<sequence>MKNQLLLFCLFIISFYGIGQNDADSTQVKQNPIIYGDFMIGGAGGEARGLSFVFDLNYQFNKDLITFRSLHLLDKNEDVNFFEAIFIFPIYMGGDSMNEFSLLYGKRFIFDGSALSISAGVSQNLRKFEETINNTKVSQRSSYIGIPFEVNFNSFKRVKKRYRIVYGLIPIGKPTSFGRSIGFKLFGNFGKFNYFGLGINFGWGWHKKY</sequence>
<proteinExistence type="predicted"/>
<keyword evidence="2" id="KW-1185">Reference proteome</keyword>
<dbReference type="EMBL" id="JBHTLJ010000001">
    <property type="protein sequence ID" value="MFD1161519.1"/>
    <property type="molecule type" value="Genomic_DNA"/>
</dbReference>
<dbReference type="RefSeq" id="WP_311936574.1">
    <property type="nucleotide sequence ID" value="NZ_JAVSCK010000001.1"/>
</dbReference>
<evidence type="ECO:0000313" key="1">
    <source>
        <dbReference type="EMBL" id="MFD1161519.1"/>
    </source>
</evidence>
<gene>
    <name evidence="1" type="ORF">ACFQ2E_03765</name>
</gene>
<name>A0ABW3R928_9FLAO</name>
<evidence type="ECO:0000313" key="2">
    <source>
        <dbReference type="Proteomes" id="UP001597163"/>
    </source>
</evidence>
<dbReference type="Proteomes" id="UP001597163">
    <property type="component" value="Unassembled WGS sequence"/>
</dbReference>
<accession>A0ABW3R928</accession>